<organism evidence="1 2">
    <name type="scientific">Populus trichocarpa</name>
    <name type="common">Western balsam poplar</name>
    <name type="synonym">Populus balsamifera subsp. trichocarpa</name>
    <dbReference type="NCBI Taxonomy" id="3694"/>
    <lineage>
        <taxon>Eukaryota</taxon>
        <taxon>Viridiplantae</taxon>
        <taxon>Streptophyta</taxon>
        <taxon>Embryophyta</taxon>
        <taxon>Tracheophyta</taxon>
        <taxon>Spermatophyta</taxon>
        <taxon>Magnoliopsida</taxon>
        <taxon>eudicotyledons</taxon>
        <taxon>Gunneridae</taxon>
        <taxon>Pentapetalae</taxon>
        <taxon>rosids</taxon>
        <taxon>fabids</taxon>
        <taxon>Malpighiales</taxon>
        <taxon>Salicaceae</taxon>
        <taxon>Saliceae</taxon>
        <taxon>Populus</taxon>
    </lineage>
</organism>
<protein>
    <submittedName>
        <fullName evidence="1">Uncharacterized protein</fullName>
    </submittedName>
</protein>
<dbReference type="InParanoid" id="A0A2K1Y189"/>
<name>A0A2K1Y189_POPTR</name>
<keyword evidence="2" id="KW-1185">Reference proteome</keyword>
<sequence length="86" mass="9942">MMVFICGRWKSKTSKCRGSSIHSTLTCNIHSEITCFLNIYLLAAMNHTTKHTCTKDLKFIFEPCCFAYIKFLCTFERYPSAELDLS</sequence>
<evidence type="ECO:0000313" key="1">
    <source>
        <dbReference type="EMBL" id="PNT06782.1"/>
    </source>
</evidence>
<evidence type="ECO:0000313" key="2">
    <source>
        <dbReference type="Proteomes" id="UP000006729"/>
    </source>
</evidence>
<gene>
    <name evidence="1" type="ORF">POPTR_013G050800</name>
</gene>
<proteinExistence type="predicted"/>
<dbReference type="AlphaFoldDB" id="A0A2K1Y189"/>
<dbReference type="Proteomes" id="UP000006729">
    <property type="component" value="Chromosome 13"/>
</dbReference>
<reference evidence="1 2" key="1">
    <citation type="journal article" date="2006" name="Science">
        <title>The genome of black cottonwood, Populus trichocarpa (Torr. &amp; Gray).</title>
        <authorList>
            <person name="Tuskan G.A."/>
            <person name="Difazio S."/>
            <person name="Jansson S."/>
            <person name="Bohlmann J."/>
            <person name="Grigoriev I."/>
            <person name="Hellsten U."/>
            <person name="Putnam N."/>
            <person name="Ralph S."/>
            <person name="Rombauts S."/>
            <person name="Salamov A."/>
            <person name="Schein J."/>
            <person name="Sterck L."/>
            <person name="Aerts A."/>
            <person name="Bhalerao R.R."/>
            <person name="Bhalerao R.P."/>
            <person name="Blaudez D."/>
            <person name="Boerjan W."/>
            <person name="Brun A."/>
            <person name="Brunner A."/>
            <person name="Busov V."/>
            <person name="Campbell M."/>
            <person name="Carlson J."/>
            <person name="Chalot M."/>
            <person name="Chapman J."/>
            <person name="Chen G.L."/>
            <person name="Cooper D."/>
            <person name="Coutinho P.M."/>
            <person name="Couturier J."/>
            <person name="Covert S."/>
            <person name="Cronk Q."/>
            <person name="Cunningham R."/>
            <person name="Davis J."/>
            <person name="Degroeve S."/>
            <person name="Dejardin A."/>
            <person name="Depamphilis C."/>
            <person name="Detter J."/>
            <person name="Dirks B."/>
            <person name="Dubchak I."/>
            <person name="Duplessis S."/>
            <person name="Ehlting J."/>
            <person name="Ellis B."/>
            <person name="Gendler K."/>
            <person name="Goodstein D."/>
            <person name="Gribskov M."/>
            <person name="Grimwood J."/>
            <person name="Groover A."/>
            <person name="Gunter L."/>
            <person name="Hamberger B."/>
            <person name="Heinze B."/>
            <person name="Helariutta Y."/>
            <person name="Henrissat B."/>
            <person name="Holligan D."/>
            <person name="Holt R."/>
            <person name="Huang W."/>
            <person name="Islam-Faridi N."/>
            <person name="Jones S."/>
            <person name="Jones-Rhoades M."/>
            <person name="Jorgensen R."/>
            <person name="Joshi C."/>
            <person name="Kangasjarvi J."/>
            <person name="Karlsson J."/>
            <person name="Kelleher C."/>
            <person name="Kirkpatrick R."/>
            <person name="Kirst M."/>
            <person name="Kohler A."/>
            <person name="Kalluri U."/>
            <person name="Larimer F."/>
            <person name="Leebens-Mack J."/>
            <person name="Leple J.C."/>
            <person name="Locascio P."/>
            <person name="Lou Y."/>
            <person name="Lucas S."/>
            <person name="Martin F."/>
            <person name="Montanini B."/>
            <person name="Napoli C."/>
            <person name="Nelson D.R."/>
            <person name="Nelson C."/>
            <person name="Nieminen K."/>
            <person name="Nilsson O."/>
            <person name="Pereda V."/>
            <person name="Peter G."/>
            <person name="Philippe R."/>
            <person name="Pilate G."/>
            <person name="Poliakov A."/>
            <person name="Razumovskaya J."/>
            <person name="Richardson P."/>
            <person name="Rinaldi C."/>
            <person name="Ritland K."/>
            <person name="Rouze P."/>
            <person name="Ryaboy D."/>
            <person name="Schmutz J."/>
            <person name="Schrader J."/>
            <person name="Segerman B."/>
            <person name="Shin H."/>
            <person name="Siddiqui A."/>
            <person name="Sterky F."/>
            <person name="Terry A."/>
            <person name="Tsai C.J."/>
            <person name="Uberbacher E."/>
            <person name="Unneberg P."/>
            <person name="Vahala J."/>
            <person name="Wall K."/>
            <person name="Wessler S."/>
            <person name="Yang G."/>
            <person name="Yin T."/>
            <person name="Douglas C."/>
            <person name="Marra M."/>
            <person name="Sandberg G."/>
            <person name="Van de Peer Y."/>
            <person name="Rokhsar D."/>
        </authorList>
    </citation>
    <scope>NUCLEOTIDE SEQUENCE [LARGE SCALE GENOMIC DNA]</scope>
    <source>
        <strain evidence="2">cv. Nisqually</strain>
    </source>
</reference>
<accession>A0A2K1Y189</accession>
<dbReference type="EMBL" id="CM009302">
    <property type="protein sequence ID" value="PNT06782.1"/>
    <property type="molecule type" value="Genomic_DNA"/>
</dbReference>